<dbReference type="FunFam" id="3.30.310.10:FF:000005">
    <property type="entry name" value="TATA box-binding protein-like 1"/>
    <property type="match status" value="1"/>
</dbReference>
<reference evidence="7" key="3">
    <citation type="submission" date="2025-09" db="UniProtKB">
        <authorList>
            <consortium name="Ensembl"/>
        </authorList>
    </citation>
    <scope>IDENTIFICATION</scope>
</reference>
<dbReference type="AlphaFoldDB" id="A0A665VXM6"/>
<dbReference type="GO" id="GO:0005634">
    <property type="term" value="C:nucleus"/>
    <property type="evidence" value="ECO:0007669"/>
    <property type="project" value="UniProtKB-SubCell"/>
</dbReference>
<proteinExistence type="inferred from homology"/>
<dbReference type="Ensembl" id="ENSENLT00000037587.1">
    <property type="protein sequence ID" value="ENSENLP00000036619.1"/>
    <property type="gene ID" value="ENSENLG00000015915.1"/>
</dbReference>
<dbReference type="InterPro" id="IPR000814">
    <property type="entry name" value="TBP"/>
</dbReference>
<evidence type="ECO:0000256" key="3">
    <source>
        <dbReference type="ARBA" id="ARBA00023015"/>
    </source>
</evidence>
<dbReference type="SUPFAM" id="SSF55945">
    <property type="entry name" value="TATA-box binding protein-like"/>
    <property type="match status" value="2"/>
</dbReference>
<keyword evidence="8" id="KW-1185">Reference proteome</keyword>
<evidence type="ECO:0000256" key="5">
    <source>
        <dbReference type="ARBA" id="ARBA00023163"/>
    </source>
</evidence>
<dbReference type="PRINTS" id="PR00686">
    <property type="entry name" value="TIFACTORIID"/>
</dbReference>
<name>A0A665VXM6_ECHNA</name>
<accession>A0A665VXM6</accession>
<comment type="subcellular location">
    <subcellularLocation>
        <location evidence="1">Nucleus</location>
    </subcellularLocation>
</comment>
<evidence type="ECO:0000256" key="1">
    <source>
        <dbReference type="ARBA" id="ARBA00004123"/>
    </source>
</evidence>
<keyword evidence="5" id="KW-0804">Transcription</keyword>
<dbReference type="PANTHER" id="PTHR10126">
    <property type="entry name" value="TATA-BOX BINDING PROTEIN"/>
    <property type="match status" value="1"/>
</dbReference>
<protein>
    <recommendedName>
        <fullName evidence="9">TATA box-binding protein-like 1</fullName>
    </recommendedName>
</protein>
<keyword evidence="4" id="KW-0238">DNA-binding</keyword>
<keyword evidence="3" id="KW-0805">Transcription regulation</keyword>
<sequence length="175" mass="19826">HHPSVVCLCRNVVSSVKLGCRLDLNVIAQKVWNVEFNPKVFRALTMRIRKPRTSAVIYESGSVVCTGAKSEEEARVAARRFARRLQKLGFPISFLDFRVRNVVGSCSIFPLSLERLRQHHHYEPELFPGLFYSVTPDITATIFPSGKVVFTGAKTSADIYTAFETIYPVLCSYRR</sequence>
<dbReference type="Proteomes" id="UP000472264">
    <property type="component" value="Chromosome 19"/>
</dbReference>
<evidence type="ECO:0000256" key="6">
    <source>
        <dbReference type="ARBA" id="ARBA00023242"/>
    </source>
</evidence>
<evidence type="ECO:0000313" key="8">
    <source>
        <dbReference type="Proteomes" id="UP000472264"/>
    </source>
</evidence>
<reference evidence="7" key="2">
    <citation type="submission" date="2025-08" db="UniProtKB">
        <authorList>
            <consortium name="Ensembl"/>
        </authorList>
    </citation>
    <scope>IDENTIFICATION</scope>
</reference>
<dbReference type="InParanoid" id="A0A665VXM6"/>
<keyword evidence="6" id="KW-0539">Nucleus</keyword>
<evidence type="ECO:0000313" key="7">
    <source>
        <dbReference type="Ensembl" id="ENSENLP00000036619.1"/>
    </source>
</evidence>
<reference evidence="7" key="1">
    <citation type="submission" date="2021-04" db="EMBL/GenBank/DDBJ databases">
        <authorList>
            <consortium name="Wellcome Sanger Institute Data Sharing"/>
        </authorList>
    </citation>
    <scope>NUCLEOTIDE SEQUENCE [LARGE SCALE GENOMIC DNA]</scope>
</reference>
<evidence type="ECO:0008006" key="9">
    <source>
        <dbReference type="Google" id="ProtNLM"/>
    </source>
</evidence>
<dbReference type="OMA" id="HHYEPEL"/>
<dbReference type="GO" id="GO:0003677">
    <property type="term" value="F:DNA binding"/>
    <property type="evidence" value="ECO:0007669"/>
    <property type="project" value="UniProtKB-KW"/>
</dbReference>
<dbReference type="GO" id="GO:0006352">
    <property type="term" value="P:DNA-templated transcription initiation"/>
    <property type="evidence" value="ECO:0007669"/>
    <property type="project" value="InterPro"/>
</dbReference>
<evidence type="ECO:0000256" key="2">
    <source>
        <dbReference type="ARBA" id="ARBA00005560"/>
    </source>
</evidence>
<organism evidence="7 8">
    <name type="scientific">Echeneis naucrates</name>
    <name type="common">Live sharksucker</name>
    <dbReference type="NCBI Taxonomy" id="173247"/>
    <lineage>
        <taxon>Eukaryota</taxon>
        <taxon>Metazoa</taxon>
        <taxon>Chordata</taxon>
        <taxon>Craniata</taxon>
        <taxon>Vertebrata</taxon>
        <taxon>Euteleostomi</taxon>
        <taxon>Actinopterygii</taxon>
        <taxon>Neopterygii</taxon>
        <taxon>Teleostei</taxon>
        <taxon>Neoteleostei</taxon>
        <taxon>Acanthomorphata</taxon>
        <taxon>Carangaria</taxon>
        <taxon>Carangiformes</taxon>
        <taxon>Echeneidae</taxon>
        <taxon>Echeneis</taxon>
    </lineage>
</organism>
<comment type="similarity">
    <text evidence="2">Belongs to the TBP family.</text>
</comment>
<evidence type="ECO:0000256" key="4">
    <source>
        <dbReference type="ARBA" id="ARBA00023125"/>
    </source>
</evidence>
<dbReference type="Gene3D" id="3.30.310.10">
    <property type="entry name" value="TATA-Binding Protein"/>
    <property type="match status" value="2"/>
</dbReference>
<dbReference type="InterPro" id="IPR012295">
    <property type="entry name" value="TBP_dom_sf"/>
</dbReference>
<dbReference type="Pfam" id="PF00352">
    <property type="entry name" value="TBP"/>
    <property type="match status" value="2"/>
</dbReference>